<gene>
    <name evidence="2" type="ORF">PVP01_0840100</name>
</gene>
<evidence type="ECO:0000313" key="3">
    <source>
        <dbReference type="Proteomes" id="UP000220605"/>
    </source>
</evidence>
<name>A0A564ZU48_PLAVI</name>
<feature type="transmembrane region" description="Helical" evidence="1">
    <location>
        <begin position="12"/>
        <end position="31"/>
    </location>
</feature>
<evidence type="ECO:0000313" key="2">
    <source>
        <dbReference type="EMBL" id="VUZ95549.1"/>
    </source>
</evidence>
<evidence type="ECO:0008006" key="4">
    <source>
        <dbReference type="Google" id="ProtNLM"/>
    </source>
</evidence>
<dbReference type="Proteomes" id="UP000220605">
    <property type="component" value="Chromosome 8"/>
</dbReference>
<organism evidence="2 3">
    <name type="scientific">Plasmodium vivax</name>
    <name type="common">malaria parasite P. vivax</name>
    <dbReference type="NCBI Taxonomy" id="5855"/>
    <lineage>
        <taxon>Eukaryota</taxon>
        <taxon>Sar</taxon>
        <taxon>Alveolata</taxon>
        <taxon>Apicomplexa</taxon>
        <taxon>Aconoidasida</taxon>
        <taxon>Haemosporida</taxon>
        <taxon>Plasmodiidae</taxon>
        <taxon>Plasmodium</taxon>
        <taxon>Plasmodium (Plasmodium)</taxon>
    </lineage>
</organism>
<dbReference type="VEuPathDB" id="PlasmoDB:PVW1_020005600"/>
<accession>A0A564ZU48</accession>
<keyword evidence="1" id="KW-0472">Membrane</keyword>
<evidence type="ECO:0000256" key="1">
    <source>
        <dbReference type="SAM" id="Phobius"/>
    </source>
</evidence>
<dbReference type="Gene3D" id="1.20.1070.10">
    <property type="entry name" value="Rhodopsin 7-helix transmembrane proteins"/>
    <property type="match status" value="1"/>
</dbReference>
<dbReference type="VEuPathDB" id="PlasmoDB:PVPAM_010011400"/>
<dbReference type="InterPro" id="IPR022139">
    <property type="entry name" value="Fam-L/Fam-M-like_plasmodium"/>
</dbReference>
<reference evidence="3" key="1">
    <citation type="submission" date="2016-07" db="EMBL/GenBank/DDBJ databases">
        <authorList>
            <consortium name="Pathogen Informatics"/>
        </authorList>
    </citation>
    <scope>NUCLEOTIDE SEQUENCE [LARGE SCALE GENOMIC DNA]</scope>
</reference>
<dbReference type="AlphaFoldDB" id="A0A564ZU48"/>
<protein>
    <recommendedName>
        <fullName evidence="4">Fam-l protein</fullName>
    </recommendedName>
</protein>
<sequence>MLKSAHSKDKVKFLVLIKIVTFIILSWTYHYNKDEVIYIIYEYLKNTISESLYNGKKLNISLDIRTHRTLAKYENKKDLKNAKLQYQTDDNRDNHKLVYRRENNNTYEHIKNSTSNNVESYLKLYNKRYSKKKGLKKFDCYYEKKLYNSLNKLEKLAKKKKTSKSRIISIICGKYGLPLILLSLIPLLVYSFPKIIAGKEHSKEFDKCVVTTKTDTPTQLKTIDHKNCKFNEIEDFKFVYIFIFISFFIVLSIIIYTYIKILKYKRIKEGMLK</sequence>
<keyword evidence="1" id="KW-1133">Transmembrane helix</keyword>
<dbReference type="EMBL" id="LT635619">
    <property type="protein sequence ID" value="VUZ95549.1"/>
    <property type="molecule type" value="Genomic_DNA"/>
</dbReference>
<keyword evidence="1" id="KW-0812">Transmembrane</keyword>
<feature type="transmembrane region" description="Helical" evidence="1">
    <location>
        <begin position="238"/>
        <end position="259"/>
    </location>
</feature>
<dbReference type="Pfam" id="PF12420">
    <property type="entry name" value="DUF3671"/>
    <property type="match status" value="1"/>
</dbReference>
<feature type="transmembrane region" description="Helical" evidence="1">
    <location>
        <begin position="167"/>
        <end position="192"/>
    </location>
</feature>
<dbReference type="VEuPathDB" id="PlasmoDB:PVP01_0840100"/>
<proteinExistence type="predicted"/>